<dbReference type="eggNOG" id="COG0645">
    <property type="taxonomic scope" value="Bacteria"/>
</dbReference>
<dbReference type="RefSeq" id="WP_012400518.1">
    <property type="nucleotide sequence ID" value="NC_010622.1"/>
</dbReference>
<organism evidence="3 4">
    <name type="scientific">Paraburkholderia phymatum (strain DSM 17167 / CIP 108236 / LMG 21445 / STM815)</name>
    <name type="common">Burkholderia phymatum</name>
    <dbReference type="NCBI Taxonomy" id="391038"/>
    <lineage>
        <taxon>Bacteria</taxon>
        <taxon>Pseudomonadati</taxon>
        <taxon>Pseudomonadota</taxon>
        <taxon>Betaproteobacteria</taxon>
        <taxon>Burkholderiales</taxon>
        <taxon>Burkholderiaceae</taxon>
        <taxon>Paraburkholderia</taxon>
    </lineage>
</organism>
<sequence length="579" mass="64611">MTLPFRRRPRKRRTRSTNVSTRHGANRIRAAQREVRGVDSAMQRARIYRHPAGSIVRIETHISIVYLAGRFAYKIIKPVAPGFADFTAADTRRHCCEAQVRLNRPLARGLYLGVLPIRRRGRSLMLESKGHTVEYAVKMRRFDESGLFSSLARRGALSPRDIDRATQRLAAWHVHAPRDAPLARYGGAALLRAQVDAVNASLQARCNAPALRDIGAWCAQQLAQLADAIDRRRVDGFVRACHGDLHLDNVMRWRGEVSMFDCIDFDDALRWIDMANDIAFLVMDLRARAGTRLSNRLLNGWLEATGDYAALELMPLYVVYRALVRALVAFLYSKSASHTKAAAAARDAARYLEIAAGETRKPPPVLLLCHGFSGSGKSVASRALAELSGAICLSSDVERKRLASTPAAHARLDGAHYTREARHAVYGHLLRLASSVVQAGYSVIVDATFLEHAHRRDFFTLAERLRVEARVLDFHAAPHILAERVVTRQRDRRDASDADTSTLSLQLNTAEPLTSDEMARTLAFDTIVPVEAFDGPDFWKRVLDLMSSPVAEPAPDICRIRCKSENSRYAAEQDSRPTR</sequence>
<accession>B2JH66</accession>
<dbReference type="Pfam" id="PF01636">
    <property type="entry name" value="APH"/>
    <property type="match status" value="1"/>
</dbReference>
<feature type="domain" description="Aminoglycoside phosphotransferase" evidence="2">
    <location>
        <begin position="157"/>
        <end position="311"/>
    </location>
</feature>
<dbReference type="Pfam" id="PF13671">
    <property type="entry name" value="AAA_33"/>
    <property type="match status" value="1"/>
</dbReference>
<evidence type="ECO:0000313" key="3">
    <source>
        <dbReference type="EMBL" id="ACC70304.1"/>
    </source>
</evidence>
<dbReference type="eggNOG" id="COG2187">
    <property type="taxonomic scope" value="Bacteria"/>
</dbReference>
<proteinExistence type="predicted"/>
<name>B2JH66_PARP8</name>
<gene>
    <name evidence="3" type="ordered locus">Bphy_1115</name>
</gene>
<reference evidence="4" key="1">
    <citation type="journal article" date="2014" name="Stand. Genomic Sci.">
        <title>Complete genome sequence of Burkholderia phymatum STM815(T), a broad host range and efficient nitrogen-fixing symbiont of Mimosa species.</title>
        <authorList>
            <person name="Moulin L."/>
            <person name="Klonowska A."/>
            <person name="Caroline B."/>
            <person name="Booth K."/>
            <person name="Vriezen J.A."/>
            <person name="Melkonian R."/>
            <person name="James E.K."/>
            <person name="Young J.P."/>
            <person name="Bena G."/>
            <person name="Hauser L."/>
            <person name="Land M."/>
            <person name="Kyrpides N."/>
            <person name="Bruce D."/>
            <person name="Chain P."/>
            <person name="Copeland A."/>
            <person name="Pitluck S."/>
            <person name="Woyke T."/>
            <person name="Lizotte-Waniewski M."/>
            <person name="Bristow J."/>
            <person name="Riley M."/>
        </authorList>
    </citation>
    <scope>NUCLEOTIDE SEQUENCE [LARGE SCALE GENOMIC DNA]</scope>
    <source>
        <strain evidence="4">DSM 17167 / CIP 108236 / LMG 21445 / STM815</strain>
    </source>
</reference>
<dbReference type="Gene3D" id="3.40.50.300">
    <property type="entry name" value="P-loop containing nucleotide triphosphate hydrolases"/>
    <property type="match status" value="1"/>
</dbReference>
<evidence type="ECO:0000256" key="1">
    <source>
        <dbReference type="SAM" id="MobiDB-lite"/>
    </source>
</evidence>
<dbReference type="EMBL" id="CP001043">
    <property type="protein sequence ID" value="ACC70304.1"/>
    <property type="molecule type" value="Genomic_DNA"/>
</dbReference>
<dbReference type="AlphaFoldDB" id="B2JH66"/>
<dbReference type="STRING" id="391038.Bphy_1115"/>
<dbReference type="HOGENOM" id="CLU_026771_1_0_4"/>
<dbReference type="PANTHER" id="PTHR43883">
    <property type="entry name" value="SLR0207 PROTEIN"/>
    <property type="match status" value="1"/>
</dbReference>
<feature type="compositionally biased region" description="Basic residues" evidence="1">
    <location>
        <begin position="1"/>
        <end position="15"/>
    </location>
</feature>
<dbReference type="PANTHER" id="PTHR43883:SF1">
    <property type="entry name" value="GLUCONOKINASE"/>
    <property type="match status" value="1"/>
</dbReference>
<dbReference type="InterPro" id="IPR002575">
    <property type="entry name" value="Aminoglycoside_PTrfase"/>
</dbReference>
<dbReference type="OrthoDB" id="9810277at2"/>
<feature type="region of interest" description="Disordered" evidence="1">
    <location>
        <begin position="1"/>
        <end position="24"/>
    </location>
</feature>
<dbReference type="InterPro" id="IPR027417">
    <property type="entry name" value="P-loop_NTPase"/>
</dbReference>
<dbReference type="InterPro" id="IPR011009">
    <property type="entry name" value="Kinase-like_dom_sf"/>
</dbReference>
<dbReference type="SUPFAM" id="SSF52540">
    <property type="entry name" value="P-loop containing nucleoside triphosphate hydrolases"/>
    <property type="match status" value="1"/>
</dbReference>
<evidence type="ECO:0000259" key="2">
    <source>
        <dbReference type="Pfam" id="PF01636"/>
    </source>
</evidence>
<dbReference type="InterPro" id="IPR052732">
    <property type="entry name" value="Cell-binding_unc_protein"/>
</dbReference>
<dbReference type="Proteomes" id="UP000001192">
    <property type="component" value="Chromosome 1"/>
</dbReference>
<keyword evidence="4" id="KW-1185">Reference proteome</keyword>
<dbReference type="SUPFAM" id="SSF56112">
    <property type="entry name" value="Protein kinase-like (PK-like)"/>
    <property type="match status" value="1"/>
</dbReference>
<protein>
    <recommendedName>
        <fullName evidence="2">Aminoglycoside phosphotransferase domain-containing protein</fullName>
    </recommendedName>
</protein>
<dbReference type="Gene3D" id="3.90.1200.10">
    <property type="match status" value="1"/>
</dbReference>
<dbReference type="KEGG" id="bph:Bphy_1115"/>
<evidence type="ECO:0000313" key="4">
    <source>
        <dbReference type="Proteomes" id="UP000001192"/>
    </source>
</evidence>